<feature type="non-terminal residue" evidence="2">
    <location>
        <position position="152"/>
    </location>
</feature>
<feature type="compositionally biased region" description="Low complexity" evidence="1">
    <location>
        <begin position="102"/>
        <end position="111"/>
    </location>
</feature>
<dbReference type="Proteomes" id="UP000032274">
    <property type="component" value="Unassembled WGS sequence"/>
</dbReference>
<evidence type="ECO:0000313" key="2">
    <source>
        <dbReference type="EMBL" id="KIU01393.1"/>
    </source>
</evidence>
<organism evidence="2 3">
    <name type="scientific">Staphylococcus aureus</name>
    <dbReference type="NCBI Taxonomy" id="1280"/>
    <lineage>
        <taxon>Bacteria</taxon>
        <taxon>Bacillati</taxon>
        <taxon>Bacillota</taxon>
        <taxon>Bacilli</taxon>
        <taxon>Bacillales</taxon>
        <taxon>Staphylococcaceae</taxon>
        <taxon>Staphylococcus</taxon>
    </lineage>
</organism>
<proteinExistence type="predicted"/>
<feature type="non-terminal residue" evidence="2">
    <location>
        <position position="1"/>
    </location>
</feature>
<feature type="compositionally biased region" description="Low complexity" evidence="1">
    <location>
        <begin position="124"/>
        <end position="136"/>
    </location>
</feature>
<comment type="caution">
    <text evidence="2">The sequence shown here is derived from an EMBL/GenBank/DDBJ whole genome shotgun (WGS) entry which is preliminary data.</text>
</comment>
<reference evidence="2 3" key="1">
    <citation type="submission" date="2015-01" db="EMBL/GenBank/DDBJ databases">
        <title>Characterization of Swiss Staphylococcus aureus strains involved in food poisoning.</title>
        <authorList>
            <person name="Crovadore J."/>
            <person name="Chablais R."/>
            <person name="Tonacini J."/>
            <person name="Schnyder B."/>
            <person name="Lefort F."/>
        </authorList>
    </citation>
    <scope>NUCLEOTIDE SEQUENCE [LARGE SCALE GENOMIC DNA]</scope>
    <source>
        <strain evidence="2 3">SA-120</strain>
    </source>
</reference>
<feature type="compositionally biased region" description="Basic and acidic residues" evidence="1">
    <location>
        <begin position="18"/>
        <end position="41"/>
    </location>
</feature>
<name>A0AA40JPP1_STAAU</name>
<evidence type="ECO:0000256" key="1">
    <source>
        <dbReference type="SAM" id="MobiDB-lite"/>
    </source>
</evidence>
<sequence length="152" mass="16540">ERQVVAPRRASGAAQSEGRPRRPRAEPRPERRQRAADIEAERGEDEAAAGGIDRKGVDADQDARADQESADHRHREGDHREHHRPGPQAVARGEHAHRMQQRGRGQPGHQRSILHRSPEPPAAPAALVLGPIAPGGEARREGKPGRQHPGGP</sequence>
<dbReference type="EMBL" id="JXIG01000405">
    <property type="protein sequence ID" value="KIU01393.1"/>
    <property type="molecule type" value="Genomic_DNA"/>
</dbReference>
<gene>
    <name evidence="2" type="ORF">QU38_01865</name>
</gene>
<feature type="compositionally biased region" description="Basic and acidic residues" evidence="1">
    <location>
        <begin position="52"/>
        <end position="80"/>
    </location>
</feature>
<dbReference type="AlphaFoldDB" id="A0AA40JPP1"/>
<evidence type="ECO:0000313" key="3">
    <source>
        <dbReference type="Proteomes" id="UP000032274"/>
    </source>
</evidence>
<accession>A0AA40JPP1</accession>
<feature type="region of interest" description="Disordered" evidence="1">
    <location>
        <begin position="1"/>
        <end position="152"/>
    </location>
</feature>
<protein>
    <submittedName>
        <fullName evidence="2">Uncharacterized protein</fullName>
    </submittedName>
</protein>